<organism evidence="2 3">
    <name type="scientific">Actinoplanes derwentensis</name>
    <dbReference type="NCBI Taxonomy" id="113562"/>
    <lineage>
        <taxon>Bacteria</taxon>
        <taxon>Bacillati</taxon>
        <taxon>Actinomycetota</taxon>
        <taxon>Actinomycetes</taxon>
        <taxon>Micromonosporales</taxon>
        <taxon>Micromonosporaceae</taxon>
        <taxon>Actinoplanes</taxon>
    </lineage>
</organism>
<feature type="compositionally biased region" description="Low complexity" evidence="1">
    <location>
        <begin position="67"/>
        <end position="79"/>
    </location>
</feature>
<dbReference type="EMBL" id="LT629758">
    <property type="protein sequence ID" value="SDS87514.1"/>
    <property type="molecule type" value="Genomic_DNA"/>
</dbReference>
<gene>
    <name evidence="2" type="ORF">SAMN04489716_1857</name>
</gene>
<dbReference type="OrthoDB" id="3402803at2"/>
<evidence type="ECO:0000313" key="2">
    <source>
        <dbReference type="EMBL" id="SDS87514.1"/>
    </source>
</evidence>
<dbReference type="AlphaFoldDB" id="A0A1H1VRE4"/>
<dbReference type="RefSeq" id="WP_092543372.1">
    <property type="nucleotide sequence ID" value="NZ_BOMJ01000011.1"/>
</dbReference>
<keyword evidence="3" id="KW-1185">Reference proteome</keyword>
<feature type="region of interest" description="Disordered" evidence="1">
    <location>
        <begin position="67"/>
        <end position="108"/>
    </location>
</feature>
<evidence type="ECO:0000313" key="3">
    <source>
        <dbReference type="Proteomes" id="UP000198688"/>
    </source>
</evidence>
<reference evidence="2 3" key="1">
    <citation type="submission" date="2016-10" db="EMBL/GenBank/DDBJ databases">
        <authorList>
            <person name="de Groot N.N."/>
        </authorList>
    </citation>
    <scope>NUCLEOTIDE SEQUENCE [LARGE SCALE GENOMIC DNA]</scope>
    <source>
        <strain evidence="2 3">DSM 43941</strain>
    </source>
</reference>
<name>A0A1H1VRE4_9ACTN</name>
<evidence type="ECO:0000256" key="1">
    <source>
        <dbReference type="SAM" id="MobiDB-lite"/>
    </source>
</evidence>
<proteinExistence type="predicted"/>
<accession>A0A1H1VRE4</accession>
<protein>
    <submittedName>
        <fullName evidence="2">Uncharacterized protein</fullName>
    </submittedName>
</protein>
<feature type="compositionally biased region" description="Basic and acidic residues" evidence="1">
    <location>
        <begin position="97"/>
        <end position="108"/>
    </location>
</feature>
<dbReference type="Proteomes" id="UP000198688">
    <property type="component" value="Chromosome I"/>
</dbReference>
<dbReference type="STRING" id="113562.SAMN04489716_1857"/>
<sequence length="108" mass="11860">MTADTSPPDIKAHLPEADAIVDALPWKLGDTDAERRRARGRVASLAHQVAGLLAVGWQVEEIRTALADSPTAADAPDPAAQEKRWRSALKQARHVKREAERPPWRPSD</sequence>